<gene>
    <name evidence="2" type="ORF">ElyMa_005634900</name>
</gene>
<evidence type="ECO:0000313" key="2">
    <source>
        <dbReference type="EMBL" id="GFR69571.1"/>
    </source>
</evidence>
<dbReference type="AlphaFoldDB" id="A0AAV4F972"/>
<reference evidence="2 3" key="1">
    <citation type="journal article" date="2021" name="Elife">
        <title>Chloroplast acquisition without the gene transfer in kleptoplastic sea slugs, Plakobranchus ocellatus.</title>
        <authorList>
            <person name="Maeda T."/>
            <person name="Takahashi S."/>
            <person name="Yoshida T."/>
            <person name="Shimamura S."/>
            <person name="Takaki Y."/>
            <person name="Nagai Y."/>
            <person name="Toyoda A."/>
            <person name="Suzuki Y."/>
            <person name="Arimoto A."/>
            <person name="Ishii H."/>
            <person name="Satoh N."/>
            <person name="Nishiyama T."/>
            <person name="Hasebe M."/>
            <person name="Maruyama T."/>
            <person name="Minagawa J."/>
            <person name="Obokata J."/>
            <person name="Shigenobu S."/>
        </authorList>
    </citation>
    <scope>NUCLEOTIDE SEQUENCE [LARGE SCALE GENOMIC DNA]</scope>
</reference>
<feature type="compositionally biased region" description="Low complexity" evidence="1">
    <location>
        <begin position="24"/>
        <end position="37"/>
    </location>
</feature>
<comment type="caution">
    <text evidence="2">The sequence shown here is derived from an EMBL/GenBank/DDBJ whole genome shotgun (WGS) entry which is preliminary data.</text>
</comment>
<accession>A0AAV4F972</accession>
<name>A0AAV4F972_9GAST</name>
<proteinExistence type="predicted"/>
<dbReference type="Proteomes" id="UP000762676">
    <property type="component" value="Unassembled WGS sequence"/>
</dbReference>
<sequence>MTLVRTCSCLKQVSVHSFTKRKCSSSGSSSSRATASETAKDISSESLPSQSNPEVEQEFDFEPTHHRQLLLRTSLDAQQLDNSASLHSRRVDPATVKQVYYFDTLAFSKKLEASGK</sequence>
<evidence type="ECO:0000313" key="3">
    <source>
        <dbReference type="Proteomes" id="UP000762676"/>
    </source>
</evidence>
<organism evidence="2 3">
    <name type="scientific">Elysia marginata</name>
    <dbReference type="NCBI Taxonomy" id="1093978"/>
    <lineage>
        <taxon>Eukaryota</taxon>
        <taxon>Metazoa</taxon>
        <taxon>Spiralia</taxon>
        <taxon>Lophotrochozoa</taxon>
        <taxon>Mollusca</taxon>
        <taxon>Gastropoda</taxon>
        <taxon>Heterobranchia</taxon>
        <taxon>Euthyneura</taxon>
        <taxon>Panpulmonata</taxon>
        <taxon>Sacoglossa</taxon>
        <taxon>Placobranchoidea</taxon>
        <taxon>Plakobranchidae</taxon>
        <taxon>Elysia</taxon>
    </lineage>
</organism>
<dbReference type="EMBL" id="BMAT01011268">
    <property type="protein sequence ID" value="GFR69571.1"/>
    <property type="molecule type" value="Genomic_DNA"/>
</dbReference>
<protein>
    <submittedName>
        <fullName evidence="2">Uncharacterized protein</fullName>
    </submittedName>
</protein>
<feature type="region of interest" description="Disordered" evidence="1">
    <location>
        <begin position="20"/>
        <end position="64"/>
    </location>
</feature>
<evidence type="ECO:0000256" key="1">
    <source>
        <dbReference type="SAM" id="MobiDB-lite"/>
    </source>
</evidence>
<keyword evidence="3" id="KW-1185">Reference proteome</keyword>
<feature type="compositionally biased region" description="Polar residues" evidence="1">
    <location>
        <begin position="44"/>
        <end position="54"/>
    </location>
</feature>